<dbReference type="InterPro" id="IPR005025">
    <property type="entry name" value="FMN_Rdtase-like_dom"/>
</dbReference>
<organism evidence="2 3">
    <name type="scientific">Conidiobolus coronatus (strain ATCC 28846 / CBS 209.66 / NRRL 28638)</name>
    <name type="common">Delacroixia coronata</name>
    <dbReference type="NCBI Taxonomy" id="796925"/>
    <lineage>
        <taxon>Eukaryota</taxon>
        <taxon>Fungi</taxon>
        <taxon>Fungi incertae sedis</taxon>
        <taxon>Zoopagomycota</taxon>
        <taxon>Entomophthoromycotina</taxon>
        <taxon>Entomophthoromycetes</taxon>
        <taxon>Entomophthorales</taxon>
        <taxon>Ancylistaceae</taxon>
        <taxon>Conidiobolus</taxon>
    </lineage>
</organism>
<dbReference type="GO" id="GO:0016655">
    <property type="term" value="F:oxidoreductase activity, acting on NAD(P)H, quinone or similar compound as acceptor"/>
    <property type="evidence" value="ECO:0007669"/>
    <property type="project" value="TreeGrafter"/>
</dbReference>
<dbReference type="InterPro" id="IPR014063">
    <property type="entry name" value="Arsenate-R_ArsH"/>
</dbReference>
<dbReference type="EMBL" id="KQ964822">
    <property type="protein sequence ID" value="KXN65757.1"/>
    <property type="molecule type" value="Genomic_DNA"/>
</dbReference>
<dbReference type="PANTHER" id="PTHR43590:SF1">
    <property type="entry name" value="ARSENIC RESISTANCE PROTEIN ARSH (AFU_ORTHOLOGUE AFUA_5G15030)"/>
    <property type="match status" value="1"/>
</dbReference>
<dbReference type="Pfam" id="PF03358">
    <property type="entry name" value="FMN_red"/>
    <property type="match status" value="1"/>
</dbReference>
<feature type="domain" description="NADPH-dependent FMN reductase-like" evidence="1">
    <location>
        <begin position="36"/>
        <end position="90"/>
    </location>
</feature>
<dbReference type="STRING" id="796925.A0A137NSL6"/>
<sequence length="122" mass="13997">MRLVAVEETPSLKFTVLLELISMPNEFESELDDDQTFQWSHAHLWVSPEQRGNITAVFKNQIDWIPLSLGSVRPTQGRTFAIAQVCGGTQRFNAMNFLTDRHSEREEIMSNGRLLSQAEKFQ</sequence>
<gene>
    <name evidence="2" type="ORF">CONCODRAFT_12577</name>
</gene>
<dbReference type="InterPro" id="IPR029039">
    <property type="entry name" value="Flavoprotein-like_sf"/>
</dbReference>
<dbReference type="Gene3D" id="3.40.50.360">
    <property type="match status" value="1"/>
</dbReference>
<reference evidence="2 3" key="1">
    <citation type="journal article" date="2015" name="Genome Biol. Evol.">
        <title>Phylogenomic analyses indicate that early fungi evolved digesting cell walls of algal ancestors of land plants.</title>
        <authorList>
            <person name="Chang Y."/>
            <person name="Wang S."/>
            <person name="Sekimoto S."/>
            <person name="Aerts A.L."/>
            <person name="Choi C."/>
            <person name="Clum A."/>
            <person name="LaButti K.M."/>
            <person name="Lindquist E.A."/>
            <person name="Yee Ngan C."/>
            <person name="Ohm R.A."/>
            <person name="Salamov A.A."/>
            <person name="Grigoriev I.V."/>
            <person name="Spatafora J.W."/>
            <person name="Berbee M.L."/>
        </authorList>
    </citation>
    <scope>NUCLEOTIDE SEQUENCE [LARGE SCALE GENOMIC DNA]</scope>
    <source>
        <strain evidence="2 3">NRRL 28638</strain>
    </source>
</reference>
<evidence type="ECO:0000259" key="1">
    <source>
        <dbReference type="Pfam" id="PF03358"/>
    </source>
</evidence>
<dbReference type="OrthoDB" id="8300214at2759"/>
<protein>
    <recommendedName>
        <fullName evidence="1">NADPH-dependent FMN reductase-like domain-containing protein</fullName>
    </recommendedName>
</protein>
<evidence type="ECO:0000313" key="2">
    <source>
        <dbReference type="EMBL" id="KXN65757.1"/>
    </source>
</evidence>
<dbReference type="Proteomes" id="UP000070444">
    <property type="component" value="Unassembled WGS sequence"/>
</dbReference>
<evidence type="ECO:0000313" key="3">
    <source>
        <dbReference type="Proteomes" id="UP000070444"/>
    </source>
</evidence>
<keyword evidence="3" id="KW-1185">Reference proteome</keyword>
<proteinExistence type="predicted"/>
<dbReference type="PANTHER" id="PTHR43590">
    <property type="entry name" value="ARSENIC RESISTANCE PROTEIN ARSH (AFU_ORTHOLOGUE AFUA_5G15030)"/>
    <property type="match status" value="1"/>
</dbReference>
<dbReference type="AlphaFoldDB" id="A0A137NSL6"/>
<name>A0A137NSL6_CONC2</name>
<dbReference type="SUPFAM" id="SSF52218">
    <property type="entry name" value="Flavoproteins"/>
    <property type="match status" value="1"/>
</dbReference>
<accession>A0A137NSL6</accession>